<evidence type="ECO:0000256" key="5">
    <source>
        <dbReference type="ARBA" id="ARBA00022737"/>
    </source>
</evidence>
<proteinExistence type="inferred from homology"/>
<dbReference type="SUPFAM" id="SSF56176">
    <property type="entry name" value="FAD-binding/transporter-associated domain-like"/>
    <property type="match status" value="1"/>
</dbReference>
<dbReference type="PROSITE" id="PS51371">
    <property type="entry name" value="CBS"/>
    <property type="match status" value="2"/>
</dbReference>
<evidence type="ECO:0000313" key="13">
    <source>
        <dbReference type="EMBL" id="MBP1325103.1"/>
    </source>
</evidence>
<evidence type="ECO:0000256" key="11">
    <source>
        <dbReference type="SAM" id="SignalP"/>
    </source>
</evidence>
<protein>
    <submittedName>
        <fullName evidence="13">CBS domain containing-hemolysin-like protein</fullName>
    </submittedName>
</protein>
<dbReference type="InterPro" id="IPR005170">
    <property type="entry name" value="Transptr-assoc_dom"/>
</dbReference>
<sequence length="429" mass="46454">MSLSLVFVLLGAAVLLLSAGGLLAAADAALGVRSRAELVTLADESPRTGRAIRAIAEDEGRHLEAIGFARVLAETISAVLITLVLAYSLEALWLELILATLVMTATTFVLVGSSPRTVGNHHPDAVIRFAAPAMRAVRVLLGPIATALMRFGNRVTPGRAAGRAHIRDEQQLLSMVDQAAEQELLEDDDREYIHSLVEFGDTLVREVMVPRIDMVTLSSDLPVREALEQMLASRHSRVPVIAGDVDDVVGVVYLRDASGFMLRRAEEAETAAVTRIAKPAIFVPELQRADSLLRQMQRDANHLALVVDEYGGISGLVTLEDLIEELLGEINDEHDRDLPEVTAQTDGSYMVSARLSVEQLGELFDIELDDDEVDTVGGLVAKELGRLPDAGDTVVVSGIELIAVGVMRKLQRLTTVEARWVGVPEEKDE</sequence>
<keyword evidence="4 10" id="KW-0812">Transmembrane</keyword>
<dbReference type="InterPro" id="IPR000644">
    <property type="entry name" value="CBS_dom"/>
</dbReference>
<dbReference type="InterPro" id="IPR002550">
    <property type="entry name" value="CNNM"/>
</dbReference>
<keyword evidence="8 10" id="KW-0472">Membrane</keyword>
<dbReference type="SMART" id="SM00116">
    <property type="entry name" value="CBS"/>
    <property type="match status" value="2"/>
</dbReference>
<dbReference type="Gene3D" id="3.30.465.10">
    <property type="match status" value="1"/>
</dbReference>
<dbReference type="PANTHER" id="PTHR22777:SF32">
    <property type="entry name" value="UPF0053 INNER MEMBRANE PROTEIN YFJD"/>
    <property type="match status" value="1"/>
</dbReference>
<keyword evidence="5" id="KW-0677">Repeat</keyword>
<keyword evidence="14" id="KW-1185">Reference proteome</keyword>
<evidence type="ECO:0000256" key="10">
    <source>
        <dbReference type="SAM" id="Phobius"/>
    </source>
</evidence>
<name>A0A940PL71_9MICO</name>
<feature type="signal peptide" evidence="11">
    <location>
        <begin position="1"/>
        <end position="24"/>
    </location>
</feature>
<dbReference type="AlphaFoldDB" id="A0A940PL71"/>
<feature type="domain" description="CBS" evidence="12">
    <location>
        <begin position="273"/>
        <end position="333"/>
    </location>
</feature>
<evidence type="ECO:0000256" key="7">
    <source>
        <dbReference type="ARBA" id="ARBA00023122"/>
    </source>
</evidence>
<dbReference type="Pfam" id="PF00571">
    <property type="entry name" value="CBS"/>
    <property type="match status" value="2"/>
</dbReference>
<dbReference type="InterPro" id="IPR036318">
    <property type="entry name" value="FAD-bd_PCMH-like_sf"/>
</dbReference>
<evidence type="ECO:0000256" key="9">
    <source>
        <dbReference type="PROSITE-ProRule" id="PRU00703"/>
    </source>
</evidence>
<dbReference type="InterPro" id="IPR016169">
    <property type="entry name" value="FAD-bd_PCMH_sub2"/>
</dbReference>
<dbReference type="SMART" id="SM01091">
    <property type="entry name" value="CorC_HlyC"/>
    <property type="match status" value="1"/>
</dbReference>
<dbReference type="RefSeq" id="WP_209704181.1">
    <property type="nucleotide sequence ID" value="NZ_JAFIDA010000001.1"/>
</dbReference>
<evidence type="ECO:0000256" key="1">
    <source>
        <dbReference type="ARBA" id="ARBA00004651"/>
    </source>
</evidence>
<comment type="subcellular location">
    <subcellularLocation>
        <location evidence="1">Cell membrane</location>
        <topology evidence="1">Multi-pass membrane protein</topology>
    </subcellularLocation>
</comment>
<keyword evidence="7 9" id="KW-0129">CBS domain</keyword>
<dbReference type="FunFam" id="3.10.580.10:FF:000002">
    <property type="entry name" value="Magnesium/cobalt efflux protein CorC"/>
    <property type="match status" value="1"/>
</dbReference>
<comment type="caution">
    <text evidence="13">The sequence shown here is derived from an EMBL/GenBank/DDBJ whole genome shotgun (WGS) entry which is preliminary data.</text>
</comment>
<dbReference type="Proteomes" id="UP000675163">
    <property type="component" value="Unassembled WGS sequence"/>
</dbReference>
<dbReference type="EMBL" id="JAFIDA010000001">
    <property type="protein sequence ID" value="MBP1325103.1"/>
    <property type="molecule type" value="Genomic_DNA"/>
</dbReference>
<evidence type="ECO:0000256" key="2">
    <source>
        <dbReference type="ARBA" id="ARBA00006337"/>
    </source>
</evidence>
<dbReference type="GO" id="GO:0050660">
    <property type="term" value="F:flavin adenine dinucleotide binding"/>
    <property type="evidence" value="ECO:0007669"/>
    <property type="project" value="InterPro"/>
</dbReference>
<accession>A0A940PL71</accession>
<feature type="chain" id="PRO_5037145033" evidence="11">
    <location>
        <begin position="25"/>
        <end position="429"/>
    </location>
</feature>
<dbReference type="Gene3D" id="3.10.580.10">
    <property type="entry name" value="CBS-domain"/>
    <property type="match status" value="1"/>
</dbReference>
<evidence type="ECO:0000313" key="14">
    <source>
        <dbReference type="Proteomes" id="UP000675163"/>
    </source>
</evidence>
<gene>
    <name evidence="13" type="ORF">JOF28_000335</name>
</gene>
<evidence type="ECO:0000256" key="6">
    <source>
        <dbReference type="ARBA" id="ARBA00022989"/>
    </source>
</evidence>
<reference evidence="13" key="1">
    <citation type="submission" date="2021-02" db="EMBL/GenBank/DDBJ databases">
        <title>Sequencing the genomes of 1000 actinobacteria strains.</title>
        <authorList>
            <person name="Klenk H.-P."/>
        </authorList>
    </citation>
    <scope>NUCLEOTIDE SEQUENCE</scope>
    <source>
        <strain evidence="13">DSM 22850</strain>
    </source>
</reference>
<evidence type="ECO:0000259" key="12">
    <source>
        <dbReference type="PROSITE" id="PS51371"/>
    </source>
</evidence>
<keyword evidence="6 10" id="KW-1133">Transmembrane helix</keyword>
<dbReference type="Pfam" id="PF03471">
    <property type="entry name" value="CorC_HlyC"/>
    <property type="match status" value="1"/>
</dbReference>
<dbReference type="SUPFAM" id="SSF54631">
    <property type="entry name" value="CBS-domain pair"/>
    <property type="match status" value="1"/>
</dbReference>
<organism evidence="13 14">
    <name type="scientific">Leucobacter exalbidus</name>
    <dbReference type="NCBI Taxonomy" id="662960"/>
    <lineage>
        <taxon>Bacteria</taxon>
        <taxon>Bacillati</taxon>
        <taxon>Actinomycetota</taxon>
        <taxon>Actinomycetes</taxon>
        <taxon>Micrococcales</taxon>
        <taxon>Microbacteriaceae</taxon>
        <taxon>Leucobacter</taxon>
    </lineage>
</organism>
<keyword evidence="11" id="KW-0732">Signal</keyword>
<dbReference type="Pfam" id="PF01595">
    <property type="entry name" value="CNNM"/>
    <property type="match status" value="1"/>
</dbReference>
<keyword evidence="3" id="KW-1003">Cell membrane</keyword>
<dbReference type="InterPro" id="IPR046342">
    <property type="entry name" value="CBS_dom_sf"/>
</dbReference>
<evidence type="ECO:0000256" key="3">
    <source>
        <dbReference type="ARBA" id="ARBA00022475"/>
    </source>
</evidence>
<dbReference type="PANTHER" id="PTHR22777">
    <property type="entry name" value="HEMOLYSIN-RELATED"/>
    <property type="match status" value="1"/>
</dbReference>
<dbReference type="GO" id="GO:0005886">
    <property type="term" value="C:plasma membrane"/>
    <property type="evidence" value="ECO:0007669"/>
    <property type="project" value="UniProtKB-SubCell"/>
</dbReference>
<dbReference type="InterPro" id="IPR044751">
    <property type="entry name" value="Ion_transp-like_CBS"/>
</dbReference>
<comment type="similarity">
    <text evidence="2">Belongs to the UPF0053 family.</text>
</comment>
<dbReference type="CDD" id="cd04590">
    <property type="entry name" value="CBS_pair_CorC_HlyC_assoc"/>
    <property type="match status" value="1"/>
</dbReference>
<evidence type="ECO:0000256" key="8">
    <source>
        <dbReference type="ARBA" id="ARBA00023136"/>
    </source>
</evidence>
<feature type="domain" description="CBS" evidence="12">
    <location>
        <begin position="208"/>
        <end position="267"/>
    </location>
</feature>
<feature type="transmembrane region" description="Helical" evidence="10">
    <location>
        <begin position="65"/>
        <end position="85"/>
    </location>
</feature>
<evidence type="ECO:0000256" key="4">
    <source>
        <dbReference type="ARBA" id="ARBA00022692"/>
    </source>
</evidence>